<sequence>MISVVVSTANADRDLAALLSALVPAAVDGLVREVLVADAGSTDATLAICEDAGADVVADFAAALRRARGDYVLVLPVSLRLRPGWDESVRRHLEEGGGPALLVSREPGLLERLTGPKLAGVLTRTQSLDGVGDLAALRRRVGRAAVLS</sequence>
<gene>
    <name evidence="2" type="ORF">GGQ61_000382</name>
</gene>
<evidence type="ECO:0000313" key="3">
    <source>
        <dbReference type="Proteomes" id="UP000530564"/>
    </source>
</evidence>
<dbReference type="EMBL" id="JACIDK010000001">
    <property type="protein sequence ID" value="MBB3889685.1"/>
    <property type="molecule type" value="Genomic_DNA"/>
</dbReference>
<evidence type="ECO:0000313" key="2">
    <source>
        <dbReference type="EMBL" id="MBB3889685.1"/>
    </source>
</evidence>
<proteinExistence type="predicted"/>
<organism evidence="2 3">
    <name type="scientific">Phenylobacterium haematophilum</name>
    <dbReference type="NCBI Taxonomy" id="98513"/>
    <lineage>
        <taxon>Bacteria</taxon>
        <taxon>Pseudomonadati</taxon>
        <taxon>Pseudomonadota</taxon>
        <taxon>Alphaproteobacteria</taxon>
        <taxon>Caulobacterales</taxon>
        <taxon>Caulobacteraceae</taxon>
        <taxon>Phenylobacterium</taxon>
    </lineage>
</organism>
<name>A0A839ZTD2_9CAUL</name>
<keyword evidence="3" id="KW-1185">Reference proteome</keyword>
<keyword evidence="2" id="KW-0808">Transferase</keyword>
<dbReference type="Proteomes" id="UP000530564">
    <property type="component" value="Unassembled WGS sequence"/>
</dbReference>
<comment type="caution">
    <text evidence="2">The sequence shown here is derived from an EMBL/GenBank/DDBJ whole genome shotgun (WGS) entry which is preliminary data.</text>
</comment>
<feature type="domain" description="Glycosyltransferase 2-like" evidence="1">
    <location>
        <begin position="3"/>
        <end position="97"/>
    </location>
</feature>
<reference evidence="2 3" key="1">
    <citation type="submission" date="2020-08" db="EMBL/GenBank/DDBJ databases">
        <title>Genomic Encyclopedia of Type Strains, Phase IV (KMG-IV): sequencing the most valuable type-strain genomes for metagenomic binning, comparative biology and taxonomic classification.</title>
        <authorList>
            <person name="Goeker M."/>
        </authorList>
    </citation>
    <scope>NUCLEOTIDE SEQUENCE [LARGE SCALE GENOMIC DNA]</scope>
    <source>
        <strain evidence="2 3">DSM 21793</strain>
    </source>
</reference>
<dbReference type="InterPro" id="IPR001173">
    <property type="entry name" value="Glyco_trans_2-like"/>
</dbReference>
<dbReference type="Pfam" id="PF00535">
    <property type="entry name" value="Glycos_transf_2"/>
    <property type="match status" value="1"/>
</dbReference>
<dbReference type="GO" id="GO:0016740">
    <property type="term" value="F:transferase activity"/>
    <property type="evidence" value="ECO:0007669"/>
    <property type="project" value="UniProtKB-KW"/>
</dbReference>
<protein>
    <submittedName>
        <fullName evidence="2">Cellulose synthase/poly-beta-1,6-N-acetylglucosamine synthase-like glycosyltransferase</fullName>
    </submittedName>
</protein>
<dbReference type="SUPFAM" id="SSF53448">
    <property type="entry name" value="Nucleotide-diphospho-sugar transferases"/>
    <property type="match status" value="1"/>
</dbReference>
<dbReference type="RefSeq" id="WP_183769685.1">
    <property type="nucleotide sequence ID" value="NZ_JACIDK010000001.1"/>
</dbReference>
<dbReference type="AlphaFoldDB" id="A0A839ZTD2"/>
<accession>A0A839ZTD2</accession>
<dbReference type="Gene3D" id="3.90.550.10">
    <property type="entry name" value="Spore Coat Polysaccharide Biosynthesis Protein SpsA, Chain A"/>
    <property type="match status" value="1"/>
</dbReference>
<dbReference type="InterPro" id="IPR029044">
    <property type="entry name" value="Nucleotide-diphossugar_trans"/>
</dbReference>
<evidence type="ECO:0000259" key="1">
    <source>
        <dbReference type="Pfam" id="PF00535"/>
    </source>
</evidence>